<dbReference type="Gene3D" id="3.30.1550.10">
    <property type="entry name" value="Ribosomal protein L11/L12, N-terminal domain"/>
    <property type="match status" value="1"/>
</dbReference>
<name>A0A2P5SYB7_9GAMM</name>
<dbReference type="EMBL" id="PDKS01000001">
    <property type="protein sequence ID" value="PPI87328.1"/>
    <property type="molecule type" value="Genomic_DNA"/>
</dbReference>
<comment type="similarity">
    <text evidence="1 8 9">Belongs to the universal ribosomal protein uL11 family.</text>
</comment>
<comment type="subunit">
    <text evidence="8">Part of the ribosomal stalk of the 50S ribosomal subunit. Interacts with L10 and the large rRNA to form the base of the stalk. L10 forms an elongated spine to which L12 dimers bind in a sequential fashion forming a multimeric L10(L12)X complex.</text>
</comment>
<proteinExistence type="inferred from homology"/>
<dbReference type="SUPFAM" id="SSF54747">
    <property type="entry name" value="Ribosomal L11/L12e N-terminal domain"/>
    <property type="match status" value="1"/>
</dbReference>
<reference evidence="13 14" key="1">
    <citation type="journal article" date="2018" name="Genome Biol. Evol.">
        <title>Cladogenesis and Genomic Streamlining in Extracellular Endosymbionts of Tropical Stink Bugs.</title>
        <authorList>
            <person name="Otero-Bravo A."/>
            <person name="Goffredi S."/>
            <person name="Sabree Z.L."/>
        </authorList>
    </citation>
    <scope>NUCLEOTIDE SEQUENCE [LARGE SCALE GENOMIC DNA]</scope>
    <source>
        <strain evidence="13 14">SoET</strain>
    </source>
</reference>
<dbReference type="GO" id="GO:0006412">
    <property type="term" value="P:translation"/>
    <property type="evidence" value="ECO:0007669"/>
    <property type="project" value="UniProtKB-UniRule"/>
</dbReference>
<dbReference type="FunFam" id="1.10.10.250:FF:000001">
    <property type="entry name" value="50S ribosomal protein L11"/>
    <property type="match status" value="1"/>
</dbReference>
<evidence type="ECO:0000256" key="2">
    <source>
        <dbReference type="ARBA" id="ARBA00022481"/>
    </source>
</evidence>
<dbReference type="Gene3D" id="1.10.10.250">
    <property type="entry name" value="Ribosomal protein L11, C-terminal domain"/>
    <property type="match status" value="1"/>
</dbReference>
<dbReference type="NCBIfam" id="TIGR01632">
    <property type="entry name" value="L11_bact"/>
    <property type="match status" value="1"/>
</dbReference>
<dbReference type="InterPro" id="IPR036796">
    <property type="entry name" value="Ribosomal_uL11_N_sf"/>
</dbReference>
<comment type="PTM">
    <text evidence="8 10">One or more lysine residues are methylated.</text>
</comment>
<evidence type="ECO:0000313" key="14">
    <source>
        <dbReference type="Proteomes" id="UP000296034"/>
    </source>
</evidence>
<dbReference type="PROSITE" id="PS00359">
    <property type="entry name" value="RIBOSOMAL_L11"/>
    <property type="match status" value="1"/>
</dbReference>
<dbReference type="GO" id="GO:0003735">
    <property type="term" value="F:structural constituent of ribosome"/>
    <property type="evidence" value="ECO:0007669"/>
    <property type="project" value="InterPro"/>
</dbReference>
<dbReference type="FunFam" id="3.30.1550.10:FF:000001">
    <property type="entry name" value="50S ribosomal protein L11"/>
    <property type="match status" value="1"/>
</dbReference>
<dbReference type="Proteomes" id="UP000296034">
    <property type="component" value="Unassembled WGS sequence"/>
</dbReference>
<keyword evidence="4 8" id="KW-0694">RNA-binding</keyword>
<evidence type="ECO:0000256" key="3">
    <source>
        <dbReference type="ARBA" id="ARBA00022730"/>
    </source>
</evidence>
<accession>A0A2P5SYB7</accession>
<dbReference type="PANTHER" id="PTHR11661">
    <property type="entry name" value="60S RIBOSOMAL PROTEIN L12"/>
    <property type="match status" value="1"/>
</dbReference>
<feature type="domain" description="Large ribosomal subunit protein uL11 C-terminal" evidence="11">
    <location>
        <begin position="72"/>
        <end position="139"/>
    </location>
</feature>
<comment type="function">
    <text evidence="8 10">Forms part of the ribosomal stalk which helps the ribosome interact with GTP-bound translation factors.</text>
</comment>
<evidence type="ECO:0000313" key="13">
    <source>
        <dbReference type="EMBL" id="PPI87328.1"/>
    </source>
</evidence>
<evidence type="ECO:0000256" key="10">
    <source>
        <dbReference type="RuleBase" id="RU003979"/>
    </source>
</evidence>
<evidence type="ECO:0000256" key="1">
    <source>
        <dbReference type="ARBA" id="ARBA00010537"/>
    </source>
</evidence>
<evidence type="ECO:0000256" key="7">
    <source>
        <dbReference type="ARBA" id="ARBA00062905"/>
    </source>
</evidence>
<organism evidence="13 14">
    <name type="scientific">Candidatus Pantoea edessiphila</name>
    <dbReference type="NCBI Taxonomy" id="2044610"/>
    <lineage>
        <taxon>Bacteria</taxon>
        <taxon>Pseudomonadati</taxon>
        <taxon>Pseudomonadota</taxon>
        <taxon>Gammaproteobacteria</taxon>
        <taxon>Enterobacterales</taxon>
        <taxon>Erwiniaceae</taxon>
        <taxon>Pantoea</taxon>
    </lineage>
</organism>
<protein>
    <recommendedName>
        <fullName evidence="8">Large ribosomal subunit protein uL11</fullName>
    </recommendedName>
</protein>
<keyword evidence="5 8" id="KW-0689">Ribosomal protein</keyword>
<dbReference type="GO" id="GO:0070180">
    <property type="term" value="F:large ribosomal subunit rRNA binding"/>
    <property type="evidence" value="ECO:0007669"/>
    <property type="project" value="UniProtKB-UniRule"/>
</dbReference>
<dbReference type="OrthoDB" id="9802408at2"/>
<dbReference type="GO" id="GO:0022625">
    <property type="term" value="C:cytosolic large ribosomal subunit"/>
    <property type="evidence" value="ECO:0007669"/>
    <property type="project" value="TreeGrafter"/>
</dbReference>
<evidence type="ECO:0000256" key="8">
    <source>
        <dbReference type="HAMAP-Rule" id="MF_00736"/>
    </source>
</evidence>
<keyword evidence="3 8" id="KW-0699">rRNA-binding</keyword>
<dbReference type="AlphaFoldDB" id="A0A2P5SYB7"/>
<dbReference type="SUPFAM" id="SSF46906">
    <property type="entry name" value="Ribosomal protein L11, C-terminal domain"/>
    <property type="match status" value="1"/>
</dbReference>
<evidence type="ECO:0000256" key="9">
    <source>
        <dbReference type="RuleBase" id="RU003978"/>
    </source>
</evidence>
<evidence type="ECO:0000256" key="4">
    <source>
        <dbReference type="ARBA" id="ARBA00022884"/>
    </source>
</evidence>
<dbReference type="InterPro" id="IPR000911">
    <property type="entry name" value="Ribosomal_uL11"/>
</dbReference>
<dbReference type="InterPro" id="IPR036769">
    <property type="entry name" value="Ribosomal_uL11_C_sf"/>
</dbReference>
<comment type="caution">
    <text evidence="13">The sequence shown here is derived from an EMBL/GenBank/DDBJ whole genome shotgun (WGS) entry which is preliminary data.</text>
</comment>
<dbReference type="SMART" id="SM00649">
    <property type="entry name" value="RL11"/>
    <property type="match status" value="1"/>
</dbReference>
<sequence>MAKKVQAYVRLQIPASLANPSPPVGPALGQQGVNIMQFCKDFNNETASLEKGMPTPVIITVYTDRTFTFVIKTPPAAVLLKKAAGIKLGSSKPNQEKIGNITRTQIREIAKTKAIDMTGSDIEAMSRSIEGTAISMGLVIKDQND</sequence>
<dbReference type="InterPro" id="IPR020784">
    <property type="entry name" value="Ribosomal_uL11_N"/>
</dbReference>
<comment type="subunit">
    <text evidence="7">Part of the ribosomal stalk of the 50S ribosomal subunit. Interacts with L10 and the large rRNA to form the base of the stalk. L10 forms an elongated spine to which 2 L12 dimers bind in a sequential fashion forming a pentameric L10(L12)2(L12)2 complex.</text>
</comment>
<evidence type="ECO:0000259" key="12">
    <source>
        <dbReference type="Pfam" id="PF03946"/>
    </source>
</evidence>
<dbReference type="PANTHER" id="PTHR11661:SF1">
    <property type="entry name" value="LARGE RIBOSOMAL SUBUNIT PROTEIN UL11M"/>
    <property type="match status" value="1"/>
</dbReference>
<evidence type="ECO:0000256" key="6">
    <source>
        <dbReference type="ARBA" id="ARBA00023274"/>
    </source>
</evidence>
<dbReference type="CDD" id="cd00349">
    <property type="entry name" value="Ribosomal_L11"/>
    <property type="match status" value="1"/>
</dbReference>
<evidence type="ECO:0000259" key="11">
    <source>
        <dbReference type="Pfam" id="PF00298"/>
    </source>
</evidence>
<evidence type="ECO:0000256" key="5">
    <source>
        <dbReference type="ARBA" id="ARBA00022980"/>
    </source>
</evidence>
<dbReference type="InterPro" id="IPR006519">
    <property type="entry name" value="Ribosomal_uL11_bac-typ"/>
</dbReference>
<dbReference type="InterPro" id="IPR020785">
    <property type="entry name" value="Ribosomal_uL11_CS"/>
</dbReference>
<dbReference type="Pfam" id="PF00298">
    <property type="entry name" value="Ribosomal_L11"/>
    <property type="match status" value="1"/>
</dbReference>
<dbReference type="RefSeq" id="WP_136131323.1">
    <property type="nucleotide sequence ID" value="NZ_PDKS01000001.1"/>
</dbReference>
<keyword evidence="6 8" id="KW-0687">Ribonucleoprotein</keyword>
<keyword evidence="2 8" id="KW-0488">Methylation</keyword>
<feature type="domain" description="Large ribosomal subunit protein uL11 N-terminal" evidence="12">
    <location>
        <begin position="9"/>
        <end position="67"/>
    </location>
</feature>
<gene>
    <name evidence="8 13" type="primary">rplK</name>
    <name evidence="13" type="ORF">CRV11_00055</name>
</gene>
<dbReference type="InterPro" id="IPR020783">
    <property type="entry name" value="Ribosomal_uL11_C"/>
</dbReference>
<dbReference type="HAMAP" id="MF_00736">
    <property type="entry name" value="Ribosomal_uL11"/>
    <property type="match status" value="1"/>
</dbReference>
<dbReference type="Pfam" id="PF03946">
    <property type="entry name" value="Ribosomal_L11_N"/>
    <property type="match status" value="1"/>
</dbReference>